<dbReference type="EMBL" id="CAJOBI010205380">
    <property type="protein sequence ID" value="CAF5003505.1"/>
    <property type="molecule type" value="Genomic_DNA"/>
</dbReference>
<organism evidence="1 4">
    <name type="scientific">Rotaria magnacalcarata</name>
    <dbReference type="NCBI Taxonomy" id="392030"/>
    <lineage>
        <taxon>Eukaryota</taxon>
        <taxon>Metazoa</taxon>
        <taxon>Spiralia</taxon>
        <taxon>Gnathifera</taxon>
        <taxon>Rotifera</taxon>
        <taxon>Eurotatoria</taxon>
        <taxon>Bdelloidea</taxon>
        <taxon>Philodinida</taxon>
        <taxon>Philodinidae</taxon>
        <taxon>Rotaria</taxon>
    </lineage>
</organism>
<dbReference type="Proteomes" id="UP000663855">
    <property type="component" value="Unassembled WGS sequence"/>
</dbReference>
<sequence>MDEYIISHQKFPPNLTFIHINICDDDMSFLNLEQLIPRSVRYLIISGSIADDDF</sequence>
<dbReference type="EMBL" id="CAJOBH010151263">
    <property type="protein sequence ID" value="CAF4846867.1"/>
    <property type="molecule type" value="Genomic_DNA"/>
</dbReference>
<dbReference type="AlphaFoldDB" id="A0A815IWM1"/>
<evidence type="ECO:0000313" key="3">
    <source>
        <dbReference type="EMBL" id="CAF5003505.1"/>
    </source>
</evidence>
<gene>
    <name evidence="2" type="ORF">BYL167_LOCUS50042</name>
    <name evidence="1" type="ORF">CJN711_LOCUS20463</name>
    <name evidence="3" type="ORF">SMN809_LOCUS56864</name>
</gene>
<evidence type="ECO:0000313" key="4">
    <source>
        <dbReference type="Proteomes" id="UP000663855"/>
    </source>
</evidence>
<dbReference type="EMBL" id="CAJNOV010009568">
    <property type="protein sequence ID" value="CAF1371428.1"/>
    <property type="molecule type" value="Genomic_DNA"/>
</dbReference>
<name>A0A815IWM1_9BILA</name>
<dbReference type="Proteomes" id="UP000676336">
    <property type="component" value="Unassembled WGS sequence"/>
</dbReference>
<evidence type="ECO:0000313" key="2">
    <source>
        <dbReference type="EMBL" id="CAF4846867.1"/>
    </source>
</evidence>
<proteinExistence type="predicted"/>
<feature type="non-terminal residue" evidence="1">
    <location>
        <position position="54"/>
    </location>
</feature>
<evidence type="ECO:0000313" key="1">
    <source>
        <dbReference type="EMBL" id="CAF1371428.1"/>
    </source>
</evidence>
<accession>A0A815IWM1</accession>
<reference evidence="1" key="1">
    <citation type="submission" date="2021-02" db="EMBL/GenBank/DDBJ databases">
        <authorList>
            <person name="Nowell W R."/>
        </authorList>
    </citation>
    <scope>NUCLEOTIDE SEQUENCE</scope>
</reference>
<protein>
    <submittedName>
        <fullName evidence="1">Uncharacterized protein</fullName>
    </submittedName>
</protein>
<dbReference type="Proteomes" id="UP000681967">
    <property type="component" value="Unassembled WGS sequence"/>
</dbReference>
<comment type="caution">
    <text evidence="1">The sequence shown here is derived from an EMBL/GenBank/DDBJ whole genome shotgun (WGS) entry which is preliminary data.</text>
</comment>